<dbReference type="InterPro" id="IPR020471">
    <property type="entry name" value="AKR"/>
</dbReference>
<gene>
    <name evidence="8" type="ORF">SAMN04487908_102163</name>
</gene>
<evidence type="ECO:0000256" key="5">
    <source>
        <dbReference type="PIRSR" id="PIRSR000097-2"/>
    </source>
</evidence>
<evidence type="ECO:0000256" key="3">
    <source>
        <dbReference type="ARBA" id="ARBA00023002"/>
    </source>
</evidence>
<dbReference type="InterPro" id="IPR023210">
    <property type="entry name" value="NADP_OxRdtase_dom"/>
</dbReference>
<dbReference type="PROSITE" id="PS00798">
    <property type="entry name" value="ALDOKETO_REDUCTASE_1"/>
    <property type="match status" value="1"/>
</dbReference>
<feature type="site" description="Lowers pKa of active site Tyr" evidence="6">
    <location>
        <position position="88"/>
    </location>
</feature>
<comment type="similarity">
    <text evidence="1">Belongs to the aldo/keto reductase family.</text>
</comment>
<dbReference type="InterPro" id="IPR018170">
    <property type="entry name" value="Aldo/ket_reductase_CS"/>
</dbReference>
<sequence length="326" mass="36893">MLLLIYEKKQTMKILKFSNGDTMHAIGLGTWKANGNELKKAIKDAINAGYRHIDTAATYGNEEIIGGALAEIFAEGEIFREDVFITSKLWNDAHAEGQVIPALQDSLKKLQLDYLDLYLIHWPVAFRNGIDFPRKPDDYLSLEEAPIIETWKQMETAKNNKLAKHIGVSNFSVKKLKDLISKATIKPEMNQVELHPLLQQDDLLAYCKGKDILLTAYSPLGSGDRSLAMKADDEPNMMDIDVLKEIARDRSATVPQVLIAWHNHRGCAAIPKSTTKAHIISNFRAADVSLTESDMKKIAKLDRHYRYINGKFFEEPSRGYENLYDE</sequence>
<dbReference type="Gene3D" id="3.20.20.100">
    <property type="entry name" value="NADP-dependent oxidoreductase domain"/>
    <property type="match status" value="1"/>
</dbReference>
<dbReference type="SUPFAM" id="SSF51430">
    <property type="entry name" value="NAD(P)-linked oxidoreductase"/>
    <property type="match status" value="1"/>
</dbReference>
<keyword evidence="2" id="KW-0521">NADP</keyword>
<dbReference type="FunFam" id="3.20.20.100:FF:000006">
    <property type="entry name" value="Aldo-keto reductase family 1 member A1"/>
    <property type="match status" value="1"/>
</dbReference>
<reference evidence="9" key="1">
    <citation type="submission" date="2016-11" db="EMBL/GenBank/DDBJ databases">
        <authorList>
            <person name="Varghese N."/>
            <person name="Submissions S."/>
        </authorList>
    </citation>
    <scope>NUCLEOTIDE SEQUENCE [LARGE SCALE GENOMIC DNA]</scope>
    <source>
        <strain evidence="9">DSM 26349</strain>
    </source>
</reference>
<dbReference type="PROSITE" id="PS00062">
    <property type="entry name" value="ALDOKETO_REDUCTASE_2"/>
    <property type="match status" value="1"/>
</dbReference>
<dbReference type="EMBL" id="FQYV01000002">
    <property type="protein sequence ID" value="SHI46248.1"/>
    <property type="molecule type" value="Genomic_DNA"/>
</dbReference>
<dbReference type="InterPro" id="IPR036812">
    <property type="entry name" value="NAD(P)_OxRdtase_dom_sf"/>
</dbReference>
<dbReference type="PIRSF" id="PIRSF000097">
    <property type="entry name" value="AKR"/>
    <property type="match status" value="1"/>
</dbReference>
<dbReference type="AlphaFoldDB" id="A0A1M6BCG0"/>
<evidence type="ECO:0000256" key="6">
    <source>
        <dbReference type="PIRSR" id="PIRSR000097-3"/>
    </source>
</evidence>
<dbReference type="PRINTS" id="PR00069">
    <property type="entry name" value="ALDKETRDTASE"/>
</dbReference>
<keyword evidence="3" id="KW-0560">Oxidoreductase</keyword>
<feature type="domain" description="NADP-dependent oxidoreductase" evidence="7">
    <location>
        <begin position="26"/>
        <end position="302"/>
    </location>
</feature>
<feature type="binding site" evidence="5">
    <location>
        <position position="121"/>
    </location>
    <ligand>
        <name>substrate</name>
    </ligand>
</feature>
<name>A0A1M6BCG0_9FLAO</name>
<dbReference type="PANTHER" id="PTHR11732">
    <property type="entry name" value="ALDO/KETO REDUCTASE"/>
    <property type="match status" value="1"/>
</dbReference>
<evidence type="ECO:0000313" key="8">
    <source>
        <dbReference type="EMBL" id="SHI46248.1"/>
    </source>
</evidence>
<dbReference type="Pfam" id="PF00248">
    <property type="entry name" value="Aldo_ket_red"/>
    <property type="match status" value="1"/>
</dbReference>
<dbReference type="GO" id="GO:0016491">
    <property type="term" value="F:oxidoreductase activity"/>
    <property type="evidence" value="ECO:0007669"/>
    <property type="project" value="UniProtKB-KW"/>
</dbReference>
<protein>
    <submittedName>
        <fullName evidence="8">Alcohol dehydrogenase (NADP+)</fullName>
    </submittedName>
</protein>
<proteinExistence type="inferred from homology"/>
<keyword evidence="9" id="KW-1185">Reference proteome</keyword>
<evidence type="ECO:0000256" key="2">
    <source>
        <dbReference type="ARBA" id="ARBA00022857"/>
    </source>
</evidence>
<organism evidence="8 9">
    <name type="scientific">Aequorivita viscosa</name>
    <dbReference type="NCBI Taxonomy" id="797419"/>
    <lineage>
        <taxon>Bacteria</taxon>
        <taxon>Pseudomonadati</taxon>
        <taxon>Bacteroidota</taxon>
        <taxon>Flavobacteriia</taxon>
        <taxon>Flavobacteriales</taxon>
        <taxon>Flavobacteriaceae</taxon>
        <taxon>Aequorivita</taxon>
    </lineage>
</organism>
<evidence type="ECO:0000256" key="1">
    <source>
        <dbReference type="ARBA" id="ARBA00007905"/>
    </source>
</evidence>
<evidence type="ECO:0000256" key="4">
    <source>
        <dbReference type="PIRSR" id="PIRSR000097-1"/>
    </source>
</evidence>
<dbReference type="Proteomes" id="UP000184172">
    <property type="component" value="Unassembled WGS sequence"/>
</dbReference>
<evidence type="ECO:0000313" key="9">
    <source>
        <dbReference type="Proteomes" id="UP000184172"/>
    </source>
</evidence>
<evidence type="ECO:0000259" key="7">
    <source>
        <dbReference type="Pfam" id="PF00248"/>
    </source>
</evidence>
<dbReference type="STRING" id="797419.SAMN05216556_104166"/>
<accession>A0A1M6BCG0</accession>
<feature type="active site" description="Proton donor" evidence="4">
    <location>
        <position position="59"/>
    </location>
</feature>